<evidence type="ECO:0000259" key="1">
    <source>
        <dbReference type="Pfam" id="PF01966"/>
    </source>
</evidence>
<comment type="caution">
    <text evidence="2">The sequence shown here is derived from an EMBL/GenBank/DDBJ whole genome shotgun (WGS) entry which is preliminary data.</text>
</comment>
<evidence type="ECO:0000313" key="2">
    <source>
        <dbReference type="EMBL" id="GAW91434.1"/>
    </source>
</evidence>
<reference evidence="3" key="1">
    <citation type="journal article" date="2017" name="Appl. Environ. Microbiol.">
        <title>Genomic analysis of Calderihabitans maritimus KKC1, a thermophilic hydrogenogenic carboxydotrophic bacterium isolated from marine sediment.</title>
        <authorList>
            <person name="Omae K."/>
            <person name="Yoneda Y."/>
            <person name="Fukuyama Y."/>
            <person name="Yoshida T."/>
            <person name="Sako Y."/>
        </authorList>
    </citation>
    <scope>NUCLEOTIDE SEQUENCE [LARGE SCALE GENOMIC DNA]</scope>
    <source>
        <strain evidence="3">KKC1</strain>
    </source>
</reference>
<dbReference type="Pfam" id="PF01966">
    <property type="entry name" value="HD"/>
    <property type="match status" value="1"/>
</dbReference>
<dbReference type="Proteomes" id="UP000197032">
    <property type="component" value="Unassembled WGS sequence"/>
</dbReference>
<dbReference type="AlphaFoldDB" id="A0A1Z5HPJ3"/>
<dbReference type="Gene3D" id="1.10.3210.10">
    <property type="entry name" value="Hypothetical protein af1432"/>
    <property type="match status" value="1"/>
</dbReference>
<dbReference type="EMBL" id="BDGJ01000017">
    <property type="protein sequence ID" value="GAW91434.1"/>
    <property type="molecule type" value="Genomic_DNA"/>
</dbReference>
<keyword evidence="3" id="KW-1185">Reference proteome</keyword>
<name>A0A1Z5HPJ3_9FIRM</name>
<protein>
    <submittedName>
        <fullName evidence="2">Metal-dependent phosphohydrolase</fullName>
    </submittedName>
</protein>
<feature type="domain" description="HD" evidence="1">
    <location>
        <begin position="35"/>
        <end position="131"/>
    </location>
</feature>
<dbReference type="InterPro" id="IPR006674">
    <property type="entry name" value="HD_domain"/>
</dbReference>
<evidence type="ECO:0000313" key="3">
    <source>
        <dbReference type="Proteomes" id="UP000197032"/>
    </source>
</evidence>
<dbReference type="InterPro" id="IPR003607">
    <property type="entry name" value="HD/PDEase_dom"/>
</dbReference>
<dbReference type="RefSeq" id="WP_088552967.1">
    <property type="nucleotide sequence ID" value="NZ_BDGJ01000017.1"/>
</dbReference>
<dbReference type="GO" id="GO:0016787">
    <property type="term" value="F:hydrolase activity"/>
    <property type="evidence" value="ECO:0007669"/>
    <property type="project" value="UniProtKB-KW"/>
</dbReference>
<dbReference type="SUPFAM" id="SSF109604">
    <property type="entry name" value="HD-domain/PDEase-like"/>
    <property type="match status" value="1"/>
</dbReference>
<gene>
    <name evidence="2" type="ORF">KKC1_05960</name>
</gene>
<sequence length="171" mass="19327">MEKAFTIQEKMLAKIAEFENKDVDRDYSLNWERLHMASCTAIGKLLALKRGIDPELAAIACSVHDYGRLVTGKQKNHAAAGYEPLKEFLQETGLFTEEQTELIAQSARNHSNKNEVGSPLEELVKDADVLDCYLHGVPLEREEQRHRLRQVLEEIKLSEMLSCKNCGQGSL</sequence>
<dbReference type="CDD" id="cd00077">
    <property type="entry name" value="HDc"/>
    <property type="match status" value="1"/>
</dbReference>
<accession>A0A1Z5HPJ3</accession>
<keyword evidence="2" id="KW-0378">Hydrolase</keyword>
<dbReference type="OrthoDB" id="1680582at2"/>
<organism evidence="2 3">
    <name type="scientific">Calderihabitans maritimus</name>
    <dbReference type="NCBI Taxonomy" id="1246530"/>
    <lineage>
        <taxon>Bacteria</taxon>
        <taxon>Bacillati</taxon>
        <taxon>Bacillota</taxon>
        <taxon>Clostridia</taxon>
        <taxon>Neomoorellales</taxon>
        <taxon>Calderihabitantaceae</taxon>
        <taxon>Calderihabitans</taxon>
    </lineage>
</organism>
<proteinExistence type="predicted"/>